<dbReference type="InterPro" id="IPR025246">
    <property type="entry name" value="IS30-like_HTH"/>
</dbReference>
<gene>
    <name evidence="2" type="ORF">UREOM_1180</name>
</gene>
<dbReference type="Pfam" id="PF13936">
    <property type="entry name" value="HTH_38"/>
    <property type="match status" value="1"/>
</dbReference>
<comment type="caution">
    <text evidence="2">The sequence shown here is derived from an EMBL/GenBank/DDBJ whole genome shotgun (WGS) entry which is preliminary data.</text>
</comment>
<organism evidence="2 3">
    <name type="scientific">Ureaplasma ceti</name>
    <dbReference type="NCBI Taxonomy" id="3119530"/>
    <lineage>
        <taxon>Bacteria</taxon>
        <taxon>Bacillati</taxon>
        <taxon>Mycoplasmatota</taxon>
        <taxon>Mycoplasmoidales</taxon>
        <taxon>Mycoplasmoidaceae</taxon>
        <taxon>Ureaplasma</taxon>
    </lineage>
</organism>
<feature type="domain" description="Transposase IS30-like HTH" evidence="1">
    <location>
        <begin position="4"/>
        <end position="42"/>
    </location>
</feature>
<protein>
    <recommendedName>
        <fullName evidence="1">Transposase IS30-like HTH domain-containing protein</fullName>
    </recommendedName>
</protein>
<evidence type="ECO:0000313" key="2">
    <source>
        <dbReference type="EMBL" id="GAA5414407.1"/>
    </source>
</evidence>
<evidence type="ECO:0000313" key="3">
    <source>
        <dbReference type="Proteomes" id="UP001449582"/>
    </source>
</evidence>
<sequence length="72" mass="8600">MYYQLSKEERYTIDKLFNQERLSIIKIAKFLNRSPSTISRELNVILLMDITTMNMLINHLSEEVDTIIQCIY</sequence>
<dbReference type="Gene3D" id="1.10.10.60">
    <property type="entry name" value="Homeodomain-like"/>
    <property type="match status" value="1"/>
</dbReference>
<name>A0ABP9U8K4_9BACT</name>
<reference evidence="2" key="1">
    <citation type="submission" date="2024-02" db="EMBL/GenBank/DDBJ databases">
        <title>Draft genome sequence of new strains in genus Ureaplasma.</title>
        <authorList>
            <person name="Nakajima Y."/>
            <person name="Segawa T."/>
        </authorList>
    </citation>
    <scope>NUCLEOTIDE SEQUENCE [LARGE SCALE GENOMIC DNA]</scope>
    <source>
        <strain evidence="2">OM1</strain>
    </source>
</reference>
<evidence type="ECO:0000259" key="1">
    <source>
        <dbReference type="Pfam" id="PF13936"/>
    </source>
</evidence>
<accession>A0ABP9U8K4</accession>
<proteinExistence type="predicted"/>
<keyword evidence="3" id="KW-1185">Reference proteome</keyword>
<dbReference type="EMBL" id="BAABQM010000001">
    <property type="protein sequence ID" value="GAA5414407.1"/>
    <property type="molecule type" value="Genomic_DNA"/>
</dbReference>
<dbReference type="Proteomes" id="UP001449582">
    <property type="component" value="Unassembled WGS sequence"/>
</dbReference>